<reference evidence="1 2" key="2">
    <citation type="journal article" date="2023" name="Mol. Biol. Evol.">
        <title>Genomics of Secondarily Temperate Adaptation in the Only Non-Antarctic Icefish.</title>
        <authorList>
            <person name="Rivera-Colon A.G."/>
            <person name="Rayamajhi N."/>
            <person name="Minhas B.F."/>
            <person name="Madrigal G."/>
            <person name="Bilyk K.T."/>
            <person name="Yoon V."/>
            <person name="Hune M."/>
            <person name="Gregory S."/>
            <person name="Cheng C.H.C."/>
            <person name="Catchen J.M."/>
        </authorList>
    </citation>
    <scope>NUCLEOTIDE SEQUENCE [LARGE SCALE GENOMIC DNA]</scope>
    <source>
        <strain evidence="1">JMC-PN-2008</strain>
    </source>
</reference>
<evidence type="ECO:0000313" key="1">
    <source>
        <dbReference type="EMBL" id="KAK5853685.1"/>
    </source>
</evidence>
<dbReference type="AlphaFoldDB" id="A0AAN7X1G2"/>
<gene>
    <name evidence="1" type="ORF">PBY51_014818</name>
</gene>
<reference evidence="1 2" key="1">
    <citation type="journal article" date="2023" name="Genes (Basel)">
        <title>Chromosome-Level Genome Assembly and Circadian Gene Repertoire of the Patagonia Blennie Eleginops maclovinus-The Closest Ancestral Proxy of Antarctic Cryonotothenioids.</title>
        <authorList>
            <person name="Cheng C.C."/>
            <person name="Rivera-Colon A.G."/>
            <person name="Minhas B.F."/>
            <person name="Wilson L."/>
            <person name="Rayamajhi N."/>
            <person name="Vargas-Chacoff L."/>
            <person name="Catchen J.M."/>
        </authorList>
    </citation>
    <scope>NUCLEOTIDE SEQUENCE [LARGE SCALE GENOMIC DNA]</scope>
    <source>
        <strain evidence="1">JMC-PN-2008</strain>
    </source>
</reference>
<dbReference type="Proteomes" id="UP001346869">
    <property type="component" value="Unassembled WGS sequence"/>
</dbReference>
<organism evidence="1 2">
    <name type="scientific">Eleginops maclovinus</name>
    <name type="common">Patagonian blennie</name>
    <name type="synonym">Eleginus maclovinus</name>
    <dbReference type="NCBI Taxonomy" id="56733"/>
    <lineage>
        <taxon>Eukaryota</taxon>
        <taxon>Metazoa</taxon>
        <taxon>Chordata</taxon>
        <taxon>Craniata</taxon>
        <taxon>Vertebrata</taxon>
        <taxon>Euteleostomi</taxon>
        <taxon>Actinopterygii</taxon>
        <taxon>Neopterygii</taxon>
        <taxon>Teleostei</taxon>
        <taxon>Neoteleostei</taxon>
        <taxon>Acanthomorphata</taxon>
        <taxon>Eupercaria</taxon>
        <taxon>Perciformes</taxon>
        <taxon>Notothenioidei</taxon>
        <taxon>Eleginopidae</taxon>
        <taxon>Eleginops</taxon>
    </lineage>
</organism>
<proteinExistence type="predicted"/>
<accession>A0AAN7X1G2</accession>
<sequence length="90" mass="10103">MLVLKFMLLEYWEEGGVNQTLVKVMFHWKEPTMPELIPPPPPRSDPIPRLVELCGGRGQEARLVPMLNPALGGPELLDYLPISTNCAGRH</sequence>
<dbReference type="EMBL" id="JAUZQC010000019">
    <property type="protein sequence ID" value="KAK5853685.1"/>
    <property type="molecule type" value="Genomic_DNA"/>
</dbReference>
<name>A0AAN7X1G2_ELEMC</name>
<evidence type="ECO:0000313" key="2">
    <source>
        <dbReference type="Proteomes" id="UP001346869"/>
    </source>
</evidence>
<protein>
    <submittedName>
        <fullName evidence="1">Uncharacterized protein</fullName>
    </submittedName>
</protein>
<comment type="caution">
    <text evidence="1">The sequence shown here is derived from an EMBL/GenBank/DDBJ whole genome shotgun (WGS) entry which is preliminary data.</text>
</comment>
<keyword evidence="2" id="KW-1185">Reference proteome</keyword>